<name>A0AAE8MDL0_9HYPO</name>
<dbReference type="AlphaFoldDB" id="A0AAE8MDL0"/>
<keyword evidence="3" id="KW-1185">Reference proteome</keyword>
<evidence type="ECO:0000256" key="1">
    <source>
        <dbReference type="SAM" id="MobiDB-lite"/>
    </source>
</evidence>
<feature type="region of interest" description="Disordered" evidence="1">
    <location>
        <begin position="87"/>
        <end position="117"/>
    </location>
</feature>
<feature type="region of interest" description="Disordered" evidence="1">
    <location>
        <begin position="51"/>
        <end position="75"/>
    </location>
</feature>
<sequence length="131" mass="14172">MLSDSANSVKHFHYCIRLPGHFGGCSGNGKWSHRGAQCSKQDEMVNVWVSDPSCPPTAEARGEDPIVFEGDDQSSSQMMMENTDEDVGHITNEDDGADCAAKEDDNEASPVSIFNDELASEGTLDDTLCLD</sequence>
<protein>
    <submittedName>
        <fullName evidence="2">Uncharacterized protein</fullName>
    </submittedName>
</protein>
<gene>
    <name evidence="2" type="ORF">FTOL_08211</name>
</gene>
<organism evidence="2 3">
    <name type="scientific">Fusarium torulosum</name>
    <dbReference type="NCBI Taxonomy" id="33205"/>
    <lineage>
        <taxon>Eukaryota</taxon>
        <taxon>Fungi</taxon>
        <taxon>Dikarya</taxon>
        <taxon>Ascomycota</taxon>
        <taxon>Pezizomycotina</taxon>
        <taxon>Sordariomycetes</taxon>
        <taxon>Hypocreomycetidae</taxon>
        <taxon>Hypocreales</taxon>
        <taxon>Nectriaceae</taxon>
        <taxon>Fusarium</taxon>
    </lineage>
</organism>
<evidence type="ECO:0000313" key="2">
    <source>
        <dbReference type="EMBL" id="SPJ79820.1"/>
    </source>
</evidence>
<comment type="caution">
    <text evidence="2">The sequence shown here is derived from an EMBL/GenBank/DDBJ whole genome shotgun (WGS) entry which is preliminary data.</text>
</comment>
<dbReference type="EMBL" id="ONZP01000283">
    <property type="protein sequence ID" value="SPJ79820.1"/>
    <property type="molecule type" value="Genomic_DNA"/>
</dbReference>
<dbReference type="Proteomes" id="UP001187734">
    <property type="component" value="Unassembled WGS sequence"/>
</dbReference>
<proteinExistence type="predicted"/>
<reference evidence="2" key="1">
    <citation type="submission" date="2018-03" db="EMBL/GenBank/DDBJ databases">
        <authorList>
            <person name="Guldener U."/>
        </authorList>
    </citation>
    <scope>NUCLEOTIDE SEQUENCE</scope>
</reference>
<accession>A0AAE8MDL0</accession>
<evidence type="ECO:0000313" key="3">
    <source>
        <dbReference type="Proteomes" id="UP001187734"/>
    </source>
</evidence>